<name>A0AAD8KA31_TARER</name>
<dbReference type="AlphaFoldDB" id="A0AAD8KA31"/>
<protein>
    <submittedName>
        <fullName evidence="2">Uncharacterized protein</fullName>
    </submittedName>
</protein>
<gene>
    <name evidence="2" type="ORF">QVD17_28039</name>
</gene>
<reference evidence="2" key="1">
    <citation type="journal article" date="2023" name="bioRxiv">
        <title>Improved chromosome-level genome assembly for marigold (Tagetes erecta).</title>
        <authorList>
            <person name="Jiang F."/>
            <person name="Yuan L."/>
            <person name="Wang S."/>
            <person name="Wang H."/>
            <person name="Xu D."/>
            <person name="Wang A."/>
            <person name="Fan W."/>
        </authorList>
    </citation>
    <scope>NUCLEOTIDE SEQUENCE</scope>
    <source>
        <strain evidence="2">WSJ</strain>
        <tissue evidence="2">Leaf</tissue>
    </source>
</reference>
<sequence length="72" mass="8254">MNDKGGPQLKDEDGRREWCDEKGGEEEEEEGRWRGVELVEEVSLFVLNHLHSITSISRVFNPQFAPPITSLE</sequence>
<organism evidence="2 3">
    <name type="scientific">Tagetes erecta</name>
    <name type="common">African marigold</name>
    <dbReference type="NCBI Taxonomy" id="13708"/>
    <lineage>
        <taxon>Eukaryota</taxon>
        <taxon>Viridiplantae</taxon>
        <taxon>Streptophyta</taxon>
        <taxon>Embryophyta</taxon>
        <taxon>Tracheophyta</taxon>
        <taxon>Spermatophyta</taxon>
        <taxon>Magnoliopsida</taxon>
        <taxon>eudicotyledons</taxon>
        <taxon>Gunneridae</taxon>
        <taxon>Pentapetalae</taxon>
        <taxon>asterids</taxon>
        <taxon>campanulids</taxon>
        <taxon>Asterales</taxon>
        <taxon>Asteraceae</taxon>
        <taxon>Asteroideae</taxon>
        <taxon>Heliantheae alliance</taxon>
        <taxon>Tageteae</taxon>
        <taxon>Tagetes</taxon>
    </lineage>
</organism>
<proteinExistence type="predicted"/>
<dbReference type="EMBL" id="JAUHHV010000007">
    <property type="protein sequence ID" value="KAK1418889.1"/>
    <property type="molecule type" value="Genomic_DNA"/>
</dbReference>
<evidence type="ECO:0000313" key="3">
    <source>
        <dbReference type="Proteomes" id="UP001229421"/>
    </source>
</evidence>
<evidence type="ECO:0000256" key="1">
    <source>
        <dbReference type="SAM" id="MobiDB-lite"/>
    </source>
</evidence>
<accession>A0AAD8KA31</accession>
<feature type="compositionally biased region" description="Basic and acidic residues" evidence="1">
    <location>
        <begin position="1"/>
        <end position="22"/>
    </location>
</feature>
<evidence type="ECO:0000313" key="2">
    <source>
        <dbReference type="EMBL" id="KAK1418889.1"/>
    </source>
</evidence>
<comment type="caution">
    <text evidence="2">The sequence shown here is derived from an EMBL/GenBank/DDBJ whole genome shotgun (WGS) entry which is preliminary data.</text>
</comment>
<feature type="region of interest" description="Disordered" evidence="1">
    <location>
        <begin position="1"/>
        <end position="31"/>
    </location>
</feature>
<keyword evidence="3" id="KW-1185">Reference proteome</keyword>
<dbReference type="Proteomes" id="UP001229421">
    <property type="component" value="Unassembled WGS sequence"/>
</dbReference>